<proteinExistence type="inferred from homology"/>
<dbReference type="Gene3D" id="3.40.50.1220">
    <property type="entry name" value="TPP-binding domain"/>
    <property type="match status" value="1"/>
</dbReference>
<feature type="binding site" evidence="5">
    <location>
        <begin position="117"/>
        <end position="120"/>
    </location>
    <ligand>
        <name>NAD(+)</name>
        <dbReference type="ChEBI" id="CHEBI:57540"/>
    </ligand>
</feature>
<feature type="binding site" evidence="5 6">
    <location>
        <position position="197"/>
    </location>
    <ligand>
        <name>Zn(2+)</name>
        <dbReference type="ChEBI" id="CHEBI:29105"/>
    </ligand>
</feature>
<dbReference type="PANTHER" id="PTHR11085:SF10">
    <property type="entry name" value="NAD-DEPENDENT PROTEIN DEACYLASE SIRTUIN-5, MITOCHONDRIAL-RELATED"/>
    <property type="match status" value="1"/>
</dbReference>
<feature type="binding site" evidence="5">
    <location>
        <begin position="261"/>
        <end position="263"/>
    </location>
    <ligand>
        <name>NAD(+)</name>
        <dbReference type="ChEBI" id="CHEBI:57540"/>
    </ligand>
</feature>
<dbReference type="Gene3D" id="3.30.1600.10">
    <property type="entry name" value="SIR2/SIRT2 'Small Domain"/>
    <property type="match status" value="1"/>
</dbReference>
<feature type="binding site" evidence="5">
    <location>
        <begin position="235"/>
        <end position="237"/>
    </location>
    <ligand>
        <name>NAD(+)</name>
        <dbReference type="ChEBI" id="CHEBI:57540"/>
    </ligand>
</feature>
<evidence type="ECO:0000313" key="9">
    <source>
        <dbReference type="Proteomes" id="UP001141259"/>
    </source>
</evidence>
<name>A0A9X3AEQ1_9PSEU</name>
<accession>A0A9X3AEQ1</accession>
<comment type="caution">
    <text evidence="8">The sequence shown here is derived from an EMBL/GenBank/DDBJ whole genome shotgun (WGS) entry which is preliminary data.</text>
</comment>
<dbReference type="EMBL" id="JANYMP010000004">
    <property type="protein sequence ID" value="MCS7477572.1"/>
    <property type="molecule type" value="Genomic_DNA"/>
</dbReference>
<feature type="binding site" evidence="5 6">
    <location>
        <position position="143"/>
    </location>
    <ligand>
        <name>Zn(2+)</name>
        <dbReference type="ChEBI" id="CHEBI:29105"/>
    </ligand>
</feature>
<keyword evidence="9" id="KW-1185">Reference proteome</keyword>
<evidence type="ECO:0000256" key="5">
    <source>
        <dbReference type="HAMAP-Rule" id="MF_01967"/>
    </source>
</evidence>
<dbReference type="SUPFAM" id="SSF52467">
    <property type="entry name" value="DHS-like NAD/FAD-binding domain"/>
    <property type="match status" value="1"/>
</dbReference>
<organism evidence="8 9">
    <name type="scientific">Umezawaea endophytica</name>
    <dbReference type="NCBI Taxonomy" id="1654476"/>
    <lineage>
        <taxon>Bacteria</taxon>
        <taxon>Bacillati</taxon>
        <taxon>Actinomycetota</taxon>
        <taxon>Actinomycetes</taxon>
        <taxon>Pseudonocardiales</taxon>
        <taxon>Pseudonocardiaceae</taxon>
        <taxon>Umezawaea</taxon>
    </lineage>
</organism>
<feature type="active site" description="Proton acceptor" evidence="5 6">
    <location>
        <position position="135"/>
    </location>
</feature>
<keyword evidence="2 5" id="KW-0479">Metal-binding</keyword>
<dbReference type="InterPro" id="IPR026587">
    <property type="entry name" value="Sirtuin_class_II"/>
</dbReference>
<dbReference type="InterPro" id="IPR026590">
    <property type="entry name" value="Ssirtuin_cat_dom"/>
</dbReference>
<feature type="binding site" evidence="5 6">
    <location>
        <position position="194"/>
    </location>
    <ligand>
        <name>Zn(2+)</name>
        <dbReference type="ChEBI" id="CHEBI:29105"/>
    </ligand>
</feature>
<dbReference type="GO" id="GO:0070403">
    <property type="term" value="F:NAD+ binding"/>
    <property type="evidence" value="ECO:0007669"/>
    <property type="project" value="UniProtKB-UniRule"/>
</dbReference>
<dbReference type="Proteomes" id="UP001141259">
    <property type="component" value="Unassembled WGS sequence"/>
</dbReference>
<reference evidence="8" key="1">
    <citation type="submission" date="2022-08" db="EMBL/GenBank/DDBJ databases">
        <authorList>
            <person name="Tistechok S."/>
            <person name="Samborskyy M."/>
            <person name="Roman I."/>
        </authorList>
    </citation>
    <scope>NUCLEOTIDE SEQUENCE</scope>
    <source>
        <strain evidence="8">DSM 103496</strain>
    </source>
</reference>
<keyword evidence="4 5" id="KW-0520">NAD</keyword>
<comment type="function">
    <text evidence="5">NAD-dependent protein deacetylase which modulates the activities of several enzymes which are inactive in their acetylated form.</text>
</comment>
<evidence type="ECO:0000256" key="3">
    <source>
        <dbReference type="ARBA" id="ARBA00022833"/>
    </source>
</evidence>
<dbReference type="AlphaFoldDB" id="A0A9X3AEQ1"/>
<gene>
    <name evidence="5" type="primary">cobB</name>
    <name evidence="8" type="ORF">NZH93_11965</name>
</gene>
<dbReference type="EC" id="2.3.1.286" evidence="5"/>
<evidence type="ECO:0000256" key="4">
    <source>
        <dbReference type="ARBA" id="ARBA00023027"/>
    </source>
</evidence>
<dbReference type="PROSITE" id="PS50305">
    <property type="entry name" value="SIRTUIN"/>
    <property type="match status" value="1"/>
</dbReference>
<dbReference type="RefSeq" id="WP_259623068.1">
    <property type="nucleotide sequence ID" value="NZ_JANYMP010000004.1"/>
</dbReference>
<dbReference type="InterPro" id="IPR026591">
    <property type="entry name" value="Sirtuin_cat_small_dom_sf"/>
</dbReference>
<keyword evidence="3 5" id="KW-0862">Zinc</keyword>
<dbReference type="HAMAP" id="MF_01967">
    <property type="entry name" value="Sirtuin_ClassII"/>
    <property type="match status" value="1"/>
</dbReference>
<feature type="binding site" evidence="5">
    <location>
        <begin position="39"/>
        <end position="59"/>
    </location>
    <ligand>
        <name>NAD(+)</name>
        <dbReference type="ChEBI" id="CHEBI:57540"/>
    </ligand>
</feature>
<evidence type="ECO:0000313" key="8">
    <source>
        <dbReference type="EMBL" id="MCS7477572.1"/>
    </source>
</evidence>
<feature type="domain" description="Deacetylase sirtuin-type" evidence="7">
    <location>
        <begin position="15"/>
        <end position="293"/>
    </location>
</feature>
<protein>
    <recommendedName>
        <fullName evidence="5">NAD-dependent protein deacetylase</fullName>
        <ecNumber evidence="5">2.3.1.286</ecNumber>
    </recommendedName>
    <alternativeName>
        <fullName evidence="5">Regulatory protein SIR2 homolog</fullName>
    </alternativeName>
</protein>
<dbReference type="GO" id="GO:0008270">
    <property type="term" value="F:zinc ion binding"/>
    <property type="evidence" value="ECO:0007669"/>
    <property type="project" value="UniProtKB-UniRule"/>
</dbReference>
<dbReference type="NCBIfam" id="NF003738">
    <property type="entry name" value="PRK05333.1"/>
    <property type="match status" value="1"/>
</dbReference>
<comment type="similarity">
    <text evidence="5">Belongs to the sirtuin family. Class II subfamily.</text>
</comment>
<dbReference type="InterPro" id="IPR003000">
    <property type="entry name" value="Sirtuin"/>
</dbReference>
<dbReference type="GO" id="GO:0005737">
    <property type="term" value="C:cytoplasm"/>
    <property type="evidence" value="ECO:0007669"/>
    <property type="project" value="UniProtKB-SubCell"/>
</dbReference>
<evidence type="ECO:0000256" key="6">
    <source>
        <dbReference type="PROSITE-ProRule" id="PRU00236"/>
    </source>
</evidence>
<dbReference type="PANTHER" id="PTHR11085">
    <property type="entry name" value="NAD-DEPENDENT PROTEIN DEACYLASE SIRTUIN-5, MITOCHONDRIAL-RELATED"/>
    <property type="match status" value="1"/>
</dbReference>
<evidence type="ECO:0000259" key="7">
    <source>
        <dbReference type="PROSITE" id="PS50305"/>
    </source>
</evidence>
<comment type="cofactor">
    <cofactor evidence="5">
        <name>Zn(2+)</name>
        <dbReference type="ChEBI" id="CHEBI:29105"/>
    </cofactor>
    <text evidence="5">Binds 1 zinc ion per subunit.</text>
</comment>
<dbReference type="InterPro" id="IPR050134">
    <property type="entry name" value="NAD-dep_sirtuin_deacylases"/>
</dbReference>
<sequence length="295" mass="31365">MRTRPTLSWTATGAPLPRTTDLDEVVETVARGRVVVLSGAGLSTESGIPDYRGAEGSLRRHTPMTYEEFVGSPEGRQRYWARSHLGWRTIARAAPNAGHRAVGALRASGHLSGVITQNVDGLHQAAGVLDAVELHGGLDRVVCLACAATSPREELDRRLRAANPAFEGTASRINPDGDVELAADVVRSFRLVACGACGTGVLKPDVVFFGENVPRARVEECYRLVDAADALLVLGSSLTVMSGLRFVRHAAKVGKRVLIVNRGETRGDSCAAVRVDLPLGQALTDLAGRLGVTCR</sequence>
<feature type="binding site" evidence="5 6">
    <location>
        <position position="146"/>
    </location>
    <ligand>
        <name>Zn(2+)</name>
        <dbReference type="ChEBI" id="CHEBI:29105"/>
    </ligand>
</feature>
<comment type="subcellular location">
    <subcellularLocation>
        <location evidence="5">Cytoplasm</location>
    </subcellularLocation>
</comment>
<evidence type="ECO:0000256" key="2">
    <source>
        <dbReference type="ARBA" id="ARBA00022723"/>
    </source>
</evidence>
<keyword evidence="5" id="KW-0963">Cytoplasm</keyword>
<comment type="catalytic activity">
    <reaction evidence="5">
        <text>N(6)-acetyl-L-lysyl-[protein] + NAD(+) + H2O = 2''-O-acetyl-ADP-D-ribose + nicotinamide + L-lysyl-[protein]</text>
        <dbReference type="Rhea" id="RHEA:43636"/>
        <dbReference type="Rhea" id="RHEA-COMP:9752"/>
        <dbReference type="Rhea" id="RHEA-COMP:10731"/>
        <dbReference type="ChEBI" id="CHEBI:15377"/>
        <dbReference type="ChEBI" id="CHEBI:17154"/>
        <dbReference type="ChEBI" id="CHEBI:29969"/>
        <dbReference type="ChEBI" id="CHEBI:57540"/>
        <dbReference type="ChEBI" id="CHEBI:61930"/>
        <dbReference type="ChEBI" id="CHEBI:83767"/>
        <dbReference type="EC" id="2.3.1.286"/>
    </reaction>
</comment>
<evidence type="ECO:0000256" key="1">
    <source>
        <dbReference type="ARBA" id="ARBA00022679"/>
    </source>
</evidence>
<dbReference type="Pfam" id="PF02146">
    <property type="entry name" value="SIR2"/>
    <property type="match status" value="1"/>
</dbReference>
<feature type="binding site" evidence="5">
    <location>
        <position position="279"/>
    </location>
    <ligand>
        <name>NAD(+)</name>
        <dbReference type="ChEBI" id="CHEBI:57540"/>
    </ligand>
</feature>
<dbReference type="GO" id="GO:0017136">
    <property type="term" value="F:histone deacetylase activity, NAD-dependent"/>
    <property type="evidence" value="ECO:0007669"/>
    <property type="project" value="TreeGrafter"/>
</dbReference>
<dbReference type="InterPro" id="IPR029035">
    <property type="entry name" value="DHS-like_NAD/FAD-binding_dom"/>
</dbReference>
<keyword evidence="1 5" id="KW-0808">Transferase</keyword>